<feature type="compositionally biased region" description="Basic and acidic residues" evidence="2">
    <location>
        <begin position="222"/>
        <end position="243"/>
    </location>
</feature>
<dbReference type="RefSeq" id="XP_067064506.1">
    <property type="nucleotide sequence ID" value="XM_067209123.1"/>
</dbReference>
<sequence>MPSLEDYRAPYPAAAPGQVRKVIYLPPQDFAVEQQHLRVQIIPGRNENCEDGRLYELGGTVSEEVVQECGYPYYVVTLGDMRATNRSLSDPENATTFVALHESPFIGYNSKLPIVVYVPEGAEVRYRVWSDDASRSPKTRQQPEAPAVPPSPPASTPEEETHAKEHHQGDGPEEHVTQNCEEPLLSAEENWHTSDKPSSTPPPEQESAHEAQSVPALYSAELEEKPRPETELPEGNGHKSREEPAEEALTSERRGSSSPKTRKHSAGVSSPSHARLSSTENSPRSNSKTEHAPSATHQKRRSAAAVDENGGGASKQTRSSSGTSSRKGDRDSSYEKKAKELWNRARSSSSPRKSASPKKNGGGSSKGDL</sequence>
<protein>
    <recommendedName>
        <fullName evidence="5">Ecotin</fullName>
    </recommendedName>
</protein>
<comment type="similarity">
    <text evidence="1">Belongs to the protease inhibitor I11 (ecotin) family.</text>
</comment>
<dbReference type="Gene3D" id="4.10.1230.10">
    <property type="entry name" value="Ecotin, trypsin inhibitor"/>
    <property type="match status" value="1"/>
</dbReference>
<dbReference type="InterPro" id="IPR027438">
    <property type="entry name" value="Ecotin_C"/>
</dbReference>
<evidence type="ECO:0000313" key="4">
    <source>
        <dbReference type="Proteomes" id="UP000674143"/>
    </source>
</evidence>
<gene>
    <name evidence="3" type="ORF">LSCM4_07220</name>
</gene>
<dbReference type="Pfam" id="PF03974">
    <property type="entry name" value="Ecotin"/>
    <property type="match status" value="1"/>
</dbReference>
<feature type="compositionally biased region" description="Low complexity" evidence="2">
    <location>
        <begin position="314"/>
        <end position="325"/>
    </location>
</feature>
<feature type="region of interest" description="Disordered" evidence="2">
    <location>
        <begin position="189"/>
        <end position="369"/>
    </location>
</feature>
<dbReference type="InterPro" id="IPR005658">
    <property type="entry name" value="Prot_inh_ecotin"/>
</dbReference>
<dbReference type="SMR" id="A0A836HU87"/>
<dbReference type="KEGG" id="loi:92363057"/>
<name>A0A836HU87_9TRYP</name>
<feature type="compositionally biased region" description="Polar residues" evidence="2">
    <location>
        <begin position="267"/>
        <end position="286"/>
    </location>
</feature>
<organism evidence="3 4">
    <name type="scientific">Leishmania orientalis</name>
    <dbReference type="NCBI Taxonomy" id="2249476"/>
    <lineage>
        <taxon>Eukaryota</taxon>
        <taxon>Discoba</taxon>
        <taxon>Euglenozoa</taxon>
        <taxon>Kinetoplastea</taxon>
        <taxon>Metakinetoplastina</taxon>
        <taxon>Trypanosomatida</taxon>
        <taxon>Trypanosomatidae</taxon>
        <taxon>Leishmaniinae</taxon>
        <taxon>Leishmania</taxon>
    </lineage>
</organism>
<feature type="compositionally biased region" description="Gly residues" evidence="2">
    <location>
        <begin position="360"/>
        <end position="369"/>
    </location>
</feature>
<dbReference type="GO" id="GO:0004867">
    <property type="term" value="F:serine-type endopeptidase inhibitor activity"/>
    <property type="evidence" value="ECO:0007669"/>
    <property type="project" value="InterPro"/>
</dbReference>
<accession>A0A836HU87</accession>
<comment type="caution">
    <text evidence="3">The sequence shown here is derived from an EMBL/GenBank/DDBJ whole genome shotgun (WGS) entry which is preliminary data.</text>
</comment>
<dbReference type="GeneID" id="92363057"/>
<dbReference type="AlphaFoldDB" id="A0A836HU87"/>
<evidence type="ECO:0000313" key="3">
    <source>
        <dbReference type="EMBL" id="KAG5483010.1"/>
    </source>
</evidence>
<evidence type="ECO:0008006" key="5">
    <source>
        <dbReference type="Google" id="ProtNLM"/>
    </source>
</evidence>
<proteinExistence type="inferred from homology"/>
<dbReference type="PANTHER" id="PTHR35890:SF3">
    <property type="entry name" value="ECOTIN"/>
    <property type="match status" value="1"/>
</dbReference>
<dbReference type="InterPro" id="IPR036198">
    <property type="entry name" value="Ecotin_sf"/>
</dbReference>
<feature type="compositionally biased region" description="Basic and acidic residues" evidence="2">
    <location>
        <begin position="326"/>
        <end position="343"/>
    </location>
</feature>
<evidence type="ECO:0000256" key="2">
    <source>
        <dbReference type="SAM" id="MobiDB-lite"/>
    </source>
</evidence>
<dbReference type="EMBL" id="JAFHLR010000015">
    <property type="protein sequence ID" value="KAG5483010.1"/>
    <property type="molecule type" value="Genomic_DNA"/>
</dbReference>
<feature type="region of interest" description="Disordered" evidence="2">
    <location>
        <begin position="131"/>
        <end position="177"/>
    </location>
</feature>
<dbReference type="Proteomes" id="UP000674143">
    <property type="component" value="Unassembled WGS sequence"/>
</dbReference>
<reference evidence="4" key="2">
    <citation type="journal article" date="2021" name="Sci. Data">
        <title>Chromosome-scale genome sequencing, assembly and annotation of six genomes from subfamily Leishmaniinae.</title>
        <authorList>
            <person name="Almutairi H."/>
            <person name="Urbaniak M.D."/>
            <person name="Bates M.D."/>
            <person name="Jariyapan N."/>
            <person name="Kwakye-Nuako G."/>
            <person name="Thomaz Soccol V."/>
            <person name="Al-Salem W.S."/>
            <person name="Dillon R.J."/>
            <person name="Bates P.A."/>
            <person name="Gatherer D."/>
        </authorList>
    </citation>
    <scope>NUCLEOTIDE SEQUENCE [LARGE SCALE GENOMIC DNA]</scope>
</reference>
<keyword evidence="4" id="KW-1185">Reference proteome</keyword>
<dbReference type="Gene3D" id="2.60.40.550">
    <property type="entry name" value="Ecotin"/>
    <property type="match status" value="1"/>
</dbReference>
<reference evidence="4" key="1">
    <citation type="journal article" date="2021" name="Microbiol. Resour. Announc.">
        <title>LGAAP: Leishmaniinae Genome Assembly and Annotation Pipeline.</title>
        <authorList>
            <person name="Almutairi H."/>
            <person name="Urbaniak M.D."/>
            <person name="Bates M.D."/>
            <person name="Jariyapan N."/>
            <person name="Kwakye-Nuako G."/>
            <person name="Thomaz-Soccol V."/>
            <person name="Al-Salem W.S."/>
            <person name="Dillon R.J."/>
            <person name="Bates P.A."/>
            <person name="Gatherer D."/>
        </authorList>
    </citation>
    <scope>NUCLEOTIDE SEQUENCE [LARGE SCALE GENOMIC DNA]</scope>
</reference>
<dbReference type="PANTHER" id="PTHR35890">
    <property type="match status" value="1"/>
</dbReference>
<feature type="compositionally biased region" description="Pro residues" evidence="2">
    <location>
        <begin position="146"/>
        <end position="155"/>
    </location>
</feature>
<evidence type="ECO:0000256" key="1">
    <source>
        <dbReference type="ARBA" id="ARBA00010558"/>
    </source>
</evidence>
<feature type="compositionally biased region" description="Basic and acidic residues" evidence="2">
    <location>
        <begin position="159"/>
        <end position="176"/>
    </location>
</feature>
<dbReference type="SUPFAM" id="SSF49772">
    <property type="entry name" value="Ecotin, trypsin inhibitor"/>
    <property type="match status" value="1"/>
</dbReference>
<feature type="compositionally biased region" description="Low complexity" evidence="2">
    <location>
        <begin position="344"/>
        <end position="359"/>
    </location>
</feature>